<sequence>MKALRICNSEDSKMSWKRRRIFSKQCHSSKWHCDSQYRHHTLVLTDSCFDLQLIRFTANSRSFSSHVEHLLLLYFQVLSNSDTIQMVYFAQYFNRSSKIKSLRFII</sequence>
<dbReference type="EMBL" id="JAHDVG010000464">
    <property type="protein sequence ID" value="KAH1184690.1"/>
    <property type="molecule type" value="Genomic_DNA"/>
</dbReference>
<organism evidence="1 2">
    <name type="scientific">Mauremys mutica</name>
    <name type="common">yellowpond turtle</name>
    <dbReference type="NCBI Taxonomy" id="74926"/>
    <lineage>
        <taxon>Eukaryota</taxon>
        <taxon>Metazoa</taxon>
        <taxon>Chordata</taxon>
        <taxon>Craniata</taxon>
        <taxon>Vertebrata</taxon>
        <taxon>Euteleostomi</taxon>
        <taxon>Archelosauria</taxon>
        <taxon>Testudinata</taxon>
        <taxon>Testudines</taxon>
        <taxon>Cryptodira</taxon>
        <taxon>Durocryptodira</taxon>
        <taxon>Testudinoidea</taxon>
        <taxon>Geoemydidae</taxon>
        <taxon>Geoemydinae</taxon>
        <taxon>Mauremys</taxon>
    </lineage>
</organism>
<evidence type="ECO:0000313" key="1">
    <source>
        <dbReference type="EMBL" id="KAH1184690.1"/>
    </source>
</evidence>
<dbReference type="AlphaFoldDB" id="A0A9D3XT17"/>
<comment type="caution">
    <text evidence="1">The sequence shown here is derived from an EMBL/GenBank/DDBJ whole genome shotgun (WGS) entry which is preliminary data.</text>
</comment>
<evidence type="ECO:0000313" key="2">
    <source>
        <dbReference type="Proteomes" id="UP000827986"/>
    </source>
</evidence>
<keyword evidence="2" id="KW-1185">Reference proteome</keyword>
<dbReference type="Proteomes" id="UP000827986">
    <property type="component" value="Unassembled WGS sequence"/>
</dbReference>
<accession>A0A9D3XT17</accession>
<protein>
    <submittedName>
        <fullName evidence="1">Uncharacterized protein</fullName>
    </submittedName>
</protein>
<proteinExistence type="predicted"/>
<gene>
    <name evidence="1" type="ORF">KIL84_012631</name>
</gene>
<name>A0A9D3XT17_9SAUR</name>
<reference evidence="1" key="1">
    <citation type="submission" date="2021-09" db="EMBL/GenBank/DDBJ databases">
        <title>The genome of Mauremys mutica provides insights into the evolution of semi-aquatic lifestyle.</title>
        <authorList>
            <person name="Gong S."/>
            <person name="Gao Y."/>
        </authorList>
    </citation>
    <scope>NUCLEOTIDE SEQUENCE</scope>
    <source>
        <strain evidence="1">MM-2020</strain>
        <tissue evidence="1">Muscle</tissue>
    </source>
</reference>